<feature type="compositionally biased region" description="Low complexity" evidence="3">
    <location>
        <begin position="347"/>
        <end position="359"/>
    </location>
</feature>
<dbReference type="SUPFAM" id="SSF53335">
    <property type="entry name" value="S-adenosyl-L-methionine-dependent methyltransferases"/>
    <property type="match status" value="1"/>
</dbReference>
<evidence type="ECO:0000256" key="2">
    <source>
        <dbReference type="SAM" id="Coils"/>
    </source>
</evidence>
<dbReference type="PANTHER" id="PTHR12706">
    <property type="entry name" value="STRAWBERRY NOTCH-RELATED"/>
    <property type="match status" value="1"/>
</dbReference>
<feature type="compositionally biased region" description="Basic and acidic residues" evidence="3">
    <location>
        <begin position="780"/>
        <end position="791"/>
    </location>
</feature>
<feature type="domain" description="Strawberry notch AAA" evidence="6">
    <location>
        <begin position="851"/>
        <end position="1154"/>
    </location>
</feature>
<dbReference type="InterPro" id="IPR039187">
    <property type="entry name" value="SNO_AAA"/>
</dbReference>
<dbReference type="PANTHER" id="PTHR12706:SF30">
    <property type="entry name" value="PROTEIN STRAWBERRY NOTCH-RELATED"/>
    <property type="match status" value="1"/>
</dbReference>
<keyword evidence="4" id="KW-1133">Transmembrane helix</keyword>
<dbReference type="CDD" id="cd02440">
    <property type="entry name" value="AdoMet_MTases"/>
    <property type="match status" value="1"/>
</dbReference>
<protein>
    <recommendedName>
        <fullName evidence="8">Helicase ATP-binding domain-containing protein</fullName>
    </recommendedName>
</protein>
<evidence type="ECO:0000259" key="6">
    <source>
        <dbReference type="Pfam" id="PF13872"/>
    </source>
</evidence>
<feature type="compositionally biased region" description="Basic and acidic residues" evidence="3">
    <location>
        <begin position="302"/>
        <end position="328"/>
    </location>
</feature>
<feature type="non-terminal residue" evidence="7">
    <location>
        <position position="1"/>
    </location>
</feature>
<dbReference type="Gene3D" id="3.40.50.300">
    <property type="entry name" value="P-loop containing nucleotide triphosphate hydrolases"/>
    <property type="match status" value="1"/>
</dbReference>
<gene>
    <name evidence="7" type="ORF">LCGC14_0384110</name>
</gene>
<evidence type="ECO:0000313" key="7">
    <source>
        <dbReference type="EMBL" id="KKN75037.1"/>
    </source>
</evidence>
<dbReference type="Pfam" id="PF13872">
    <property type="entry name" value="AAA_34"/>
    <property type="match status" value="1"/>
</dbReference>
<dbReference type="Pfam" id="PF13871">
    <property type="entry name" value="Helicase_C_4"/>
    <property type="match status" value="1"/>
</dbReference>
<evidence type="ECO:0000256" key="1">
    <source>
        <dbReference type="ARBA" id="ARBA00006992"/>
    </source>
</evidence>
<proteinExistence type="inferred from homology"/>
<evidence type="ECO:0000256" key="4">
    <source>
        <dbReference type="SAM" id="Phobius"/>
    </source>
</evidence>
<keyword evidence="4" id="KW-0812">Transmembrane</keyword>
<dbReference type="Gene3D" id="3.40.50.150">
    <property type="entry name" value="Vaccinia Virus protein VP39"/>
    <property type="match status" value="1"/>
</dbReference>
<feature type="transmembrane region" description="Helical" evidence="4">
    <location>
        <begin position="2493"/>
        <end position="2520"/>
    </location>
</feature>
<evidence type="ECO:0000256" key="3">
    <source>
        <dbReference type="SAM" id="MobiDB-lite"/>
    </source>
</evidence>
<feature type="compositionally biased region" description="Basic and acidic residues" evidence="3">
    <location>
        <begin position="801"/>
        <end position="810"/>
    </location>
</feature>
<evidence type="ECO:0008006" key="8">
    <source>
        <dbReference type="Google" id="ProtNLM"/>
    </source>
</evidence>
<dbReference type="InterPro" id="IPR027417">
    <property type="entry name" value="P-loop_NTPase"/>
</dbReference>
<dbReference type="SUPFAM" id="SSF52540">
    <property type="entry name" value="P-loop containing nucleoside triphosphate hydrolases"/>
    <property type="match status" value="1"/>
</dbReference>
<dbReference type="EMBL" id="LAZR01000316">
    <property type="protein sequence ID" value="KKN75037.1"/>
    <property type="molecule type" value="Genomic_DNA"/>
</dbReference>
<dbReference type="InterPro" id="IPR026741">
    <property type="entry name" value="SNO"/>
</dbReference>
<dbReference type="InterPro" id="IPR029063">
    <property type="entry name" value="SAM-dependent_MTases_sf"/>
</dbReference>
<reference evidence="7" key="1">
    <citation type="journal article" date="2015" name="Nature">
        <title>Complex archaea that bridge the gap between prokaryotes and eukaryotes.</title>
        <authorList>
            <person name="Spang A."/>
            <person name="Saw J.H."/>
            <person name="Jorgensen S.L."/>
            <person name="Zaremba-Niedzwiedzka K."/>
            <person name="Martijn J."/>
            <person name="Lind A.E."/>
            <person name="van Eijk R."/>
            <person name="Schleper C."/>
            <person name="Guy L."/>
            <person name="Ettema T.J."/>
        </authorList>
    </citation>
    <scope>NUCLEOTIDE SEQUENCE</scope>
</reference>
<comment type="similarity">
    <text evidence="1">Belongs to the SBNO family.</text>
</comment>
<feature type="region of interest" description="Disordered" evidence="3">
    <location>
        <begin position="692"/>
        <end position="810"/>
    </location>
</feature>
<dbReference type="GO" id="GO:0006355">
    <property type="term" value="P:regulation of DNA-templated transcription"/>
    <property type="evidence" value="ECO:0007669"/>
    <property type="project" value="InterPro"/>
</dbReference>
<evidence type="ECO:0000259" key="5">
    <source>
        <dbReference type="Pfam" id="PF13871"/>
    </source>
</evidence>
<feature type="domain" description="Strawberry notch helicase C" evidence="5">
    <location>
        <begin position="1321"/>
        <end position="1579"/>
    </location>
</feature>
<dbReference type="InterPro" id="IPR026937">
    <property type="entry name" value="SBNO_Helicase_C_dom"/>
</dbReference>
<feature type="region of interest" description="Disordered" evidence="3">
    <location>
        <begin position="301"/>
        <end position="359"/>
    </location>
</feature>
<feature type="coiled-coil region" evidence="2">
    <location>
        <begin position="2653"/>
        <end position="2714"/>
    </location>
</feature>
<keyword evidence="2" id="KW-0175">Coiled coil</keyword>
<accession>A0A0F9TJF6</accession>
<name>A0A0F9TJF6_9ZZZZ</name>
<keyword evidence="4" id="KW-0472">Membrane</keyword>
<organism evidence="7">
    <name type="scientific">marine sediment metagenome</name>
    <dbReference type="NCBI Taxonomy" id="412755"/>
    <lineage>
        <taxon>unclassified sequences</taxon>
        <taxon>metagenomes</taxon>
        <taxon>ecological metagenomes</taxon>
    </lineage>
</organism>
<sequence length="2767" mass="306223">YYGAPALRAAPVTEEPAGLFERMMPRTELRSPEGRATAGIELEAMRAGMRPEAFKTSVYPEGSTIRRLEQMGDGMIAGSLGTAEGMIGAVEWITGSETAKQLADVVKAHRKEIGVDPEDATFMDELAMGAGSAAIFFIPGLGIARSTQLAAKFSPAIARWSGLGMASVMEAMTESGLSFRDTIAETQDKKKAEKAANFTFWANMALLPITNALGVFGTQGKVVRRLIMSSAMEGGQEAAQDVIRAVAEGKPMPEIEQLARSAAVGAIIGGGVSAVTALAPTGVAPEESELRKDLQKLVSKYLPEEEKPSKPEEIEEKPTEPKAPEKPPPEPVIEPSEPKPAPVVTLPEEPAGPEGSAGELLDDVQEQKPIPAKPPEPGEVAEKPYVEVAEKVKESIDKPGQLTSKELFEWYDQAAGKTQAEGGYTPKDAYDAMELGINKSFELYATNARIADAAAAGKAITQLKKTINTKMPTQTRRTAESDEFQQFSTPPALAYAANWIAKPSKEDVFLEPSAGVGGIAIFGKNAGVKKVIVNELSDRRRALLKELPFDEYHGEDASQLNNILPKTVKPTLIVMNPPFSATAGRITGRRQTMEGAKHVEQGLKRLLTNGRLVAIVGRGMAHGRPTFVDWWKKIESEYTVRADIGISGQEYKKYGTTFDNRILVIDKTGPTETPPLTGEVETIEALIPLLEGVRDARTDPGKQPTVKPPGQEGDEGIEGPPGPEPVVQPAGGEAQPGERIPLSEVPRPEREPGPDVSGVVPEDGDVLPGRPGKPQPVERPAQEKKPAEPVDRGAGATAQPIERKPGGIPEAERSAGELQIKAKEKEAAGEITEDLYEGYRPERVEIPGSQRHPTPLVQSAAMAAVSPPPATYSPNIPSKVIKEGRISDIQLESVVYSGQSHEEFLEDGSRRGYFIGDGTGVGKGREIAAVIWDNWNKGRRKAMWISEKASLYEDAKRDVEGVGWNPDHVFALNKVKAGASIKNASGVMFTTYDTLKSKSKKEGVISRIQQINEWLGDDFEGVIAFDESHNMGNAVEVRGERGRKLPAAKALAGVELQKTHPKARIIYVSATGATEVLNLAYAERLGLWGEGTPFPNKATFVEKVSAGGIASMELVARDMKAMGTYNARSLSYDGVEYERMEHRLTPAQVRQYDKMADAWQTVLQNFEEALNLTGGSESGGAKAAAASAFWGAHQRFFNQIITTMSLPSTIERIHKDLDAGNSVVVQLVNTLEAAQERALTKLAEEDSLEDLDLSPFDMLMQLVEHSFPVAQFEEYVDEDGNLRSRVVEDSKGNPIQNAEAVAMREELLDELGSLRREVADNPLDQIIEEFGTGQVAEITGRKRRVIRKETDKGIERTIEKRSRAKAMVDADAFMDGKKRILVFSEAGGTGRSYHADLEAKNQEKRIHYLLQAGWRADKAVQGLGRTHRSNQKQPPKYILVTTDLKGQKRFLSSIARRLDQLGALTKGSRETGSQGIFQARDNLESEYATDALGLFYEDLVDGDIDTISVAEFEGQTGLSLTDTFGNLKKDLPPIRQFLNRLLSMNVDTMNAVFDEFSTRMDSVIEAHVQAGTLDQGLETLKADSVVKVDEQTVHVEERSGAETSYVQLDVTNKAPILSYESAIAYAKDGFYRNISSGKIWASTVRAVTNRTTGDIADTHVLKSITYGEQRIPVEQFTEDKWEKLSEAQAEPVWSKAVTETPKTIVRREHLITGALLPIWDRLTGHPRIMRVQTDAGERMIGRIIPTNVLSQTLKNLGATAGQVEMEPAEAHTRVVDQNYTLELANDWRIRRRRVSGDNRIELDGPGFSDFEILKRYGVFSERIQYQTRYFIPAGKEGVDTLGRIVKNNPIVTANPPVSAAMGAREGEGILDALSRESGYIDLRVILGDKNIERIQARLDDFRGSRMMHYYNYLRGRQDADISIVLQKRHLPQLGHWFRNMESILSQTTQGRRVYEAGRTFKEDTIRQFKQWENVYELAVRNLDAQEKRAVLRLLDTTQEIEGDHPVEVAADRIRRLLTEVRTYLIDNGKKVGYIEGYLPHIFQGKFWVTAEGLSSHKVETLGEALQIAATWSDQGQTSIKVRQDTFISPDDATMLSRRSYWRLVKAIQEKAGESIEVFDDLSATDIHQMLSGEKIARAKPRKRFFGNLMERVVNNPNFLKDLDQVMGLYFYGASRKVGQDVLWNTVQRNLDNMPAADSRLKQFIETVYMPGTLAHPTNIEEGIAKVLHDMKIKPGASGQDVRRMFHNINMVQYVYDLGLSMSSAIANASQFFVMAYPIIGEQSAVTGYRMGARAFRDPVLFAELEGEGITQGVSSITGEVLLDRNALREFRSKIRGKEGIRGFGEATLTPFSLVELMNRFSTYFAGKDYAKRWLAKEKDPMKLVLKVSPETSSLFSQAREYSARLTDPDVTRNASWKAKNRRLKDALAMRFGYELNEKVNFRAGRENLPQAIREVPVRLLSPYKSFLLNSMKYTLDTVSPKGMVKDPKKALRFTAMTFALAGVAGNPILYGLFLIINALYKELFGVDLEKELRRHNLLRGLTGKLGVDISGSVAVQLPARLQDLLGRYGKIALELGTLAVQKAQGTGTIITERKLKRQVMPAQMQRVVDAITILNEGQYITPISKTPVALDGEPWVAAVKRAVGILPAAVSKAFEEEREMQRLKRKYKGLSADLTERWSTAVKDEDVVQIDRVVRKVTGRVNDALERMAKAKNNDQVIEALTDLLFWQQWIEGKEKFKNALIRKYVPRQIEKQRKLPTYLRPEAATP</sequence>
<comment type="caution">
    <text evidence="7">The sequence shown here is derived from an EMBL/GenBank/DDBJ whole genome shotgun (WGS) entry which is preliminary data.</text>
</comment>